<reference evidence="1 3" key="1">
    <citation type="submission" date="2014-04" db="EMBL/GenBank/DDBJ databases">
        <authorList>
            <person name="Bishop-Lilly K.A."/>
            <person name="Broomall S.M."/>
            <person name="Chain P.S."/>
            <person name="Chertkov O."/>
            <person name="Coyne S.R."/>
            <person name="Daligault H.E."/>
            <person name="Davenport K.W."/>
            <person name="Erkkila T."/>
            <person name="Frey K.G."/>
            <person name="Gibbons H.S."/>
            <person name="Gu W."/>
            <person name="Jaissle J."/>
            <person name="Johnson S.L."/>
            <person name="Koroleva G.I."/>
            <person name="Ladner J.T."/>
            <person name="Lo C.-C."/>
            <person name="Minogue T.D."/>
            <person name="Munk C."/>
            <person name="Palacios G.F."/>
            <person name="Redden C.L."/>
            <person name="Rosenzweig C.N."/>
            <person name="Scholz M.B."/>
            <person name="Teshima H."/>
            <person name="Xu Y."/>
        </authorList>
    </citation>
    <scope>NUCLEOTIDE SEQUENCE [LARGE SCALE GENOMIC DNA]</scope>
    <source>
        <strain evidence="1 3">BHP</strain>
    </source>
</reference>
<dbReference type="Proteomes" id="UP000029389">
    <property type="component" value="Unassembled WGS sequence"/>
</dbReference>
<sequence length="232" mass="27334">MNKRDKAIISDLYRFRVLSRDQIIALHFSHLTKPVSTCNLVLKRLQDRGHIKAFKAFQPFVYAPADTKIKEGSQKTLHFLAIADTFIEMKKYDEPTHVLVEPKFAEKGTIECDLFCIFKRTPFFVEIQRNVYSEKVMQEKIGRYEAFYHSEIWKEFEWQKTDKKVFPIILFITDTRYNIETNVLRIVQAPSITNLIHLFESKPTQKQKTDTIVSKDTKPTIRIQLNNKTSNI</sequence>
<evidence type="ECO:0000313" key="3">
    <source>
        <dbReference type="Proteomes" id="UP000029389"/>
    </source>
</evidence>
<keyword evidence="4" id="KW-1185">Reference proteome</keyword>
<dbReference type="RefSeq" id="WP_042985279.1">
    <property type="nucleotide sequence ID" value="NZ_JMQC01000012.1"/>
</dbReference>
<dbReference type="EMBL" id="JMQC01000012">
    <property type="protein sequence ID" value="KFM94846.1"/>
    <property type="molecule type" value="Genomic_DNA"/>
</dbReference>
<dbReference type="PATRIC" id="fig|1405.8.peg.6142"/>
<reference evidence="2 4" key="2">
    <citation type="submission" date="2018-08" db="EMBL/GenBank/DDBJ databases">
        <title>Bacillus clarus sp. nov. strain PS00077A.</title>
        <authorList>
            <person name="Mendez Acevedo M."/>
            <person name="Carroll L."/>
            <person name="Mukherjee M."/>
            <person name="Wiedmann M."/>
            <person name="Kovac J."/>
        </authorList>
    </citation>
    <scope>NUCLEOTIDE SEQUENCE [LARGE SCALE GENOMIC DNA]</scope>
    <source>
        <strain evidence="2 4">PS00077A</strain>
    </source>
</reference>
<accession>A0A090Y9G4</accession>
<evidence type="ECO:0000313" key="2">
    <source>
        <dbReference type="EMBL" id="RFT64504.1"/>
    </source>
</evidence>
<evidence type="ECO:0000313" key="4">
    <source>
        <dbReference type="Proteomes" id="UP000264294"/>
    </source>
</evidence>
<gene>
    <name evidence="2" type="ORF">D0U04_21735</name>
    <name evidence="1" type="ORF">DJ93_6049</name>
</gene>
<dbReference type="AlphaFoldDB" id="A0A090Y9G4"/>
<proteinExistence type="predicted"/>
<organism evidence="1 3">
    <name type="scientific">Bacillus clarus</name>
    <dbReference type="NCBI Taxonomy" id="2338372"/>
    <lineage>
        <taxon>Bacteria</taxon>
        <taxon>Bacillati</taxon>
        <taxon>Bacillota</taxon>
        <taxon>Bacilli</taxon>
        <taxon>Bacillales</taxon>
        <taxon>Bacillaceae</taxon>
        <taxon>Bacillus</taxon>
        <taxon>Bacillus cereus group</taxon>
    </lineage>
</organism>
<dbReference type="Proteomes" id="UP000264294">
    <property type="component" value="Unassembled WGS sequence"/>
</dbReference>
<protein>
    <submittedName>
        <fullName evidence="1">Replication-relaxation family protein</fullName>
    </submittedName>
</protein>
<comment type="caution">
    <text evidence="1">The sequence shown here is derived from an EMBL/GenBank/DDBJ whole genome shotgun (WGS) entry which is preliminary data.</text>
</comment>
<evidence type="ECO:0000313" key="1">
    <source>
        <dbReference type="EMBL" id="KFM94846.1"/>
    </source>
</evidence>
<dbReference type="EMBL" id="QVOD01000034">
    <property type="protein sequence ID" value="RFT64504.1"/>
    <property type="molecule type" value="Genomic_DNA"/>
</dbReference>
<name>A0A090Y9G4_9BACI</name>